<gene>
    <name evidence="1" type="ORF">AL399_08365</name>
</gene>
<dbReference type="STRING" id="1702214.AL399_08365"/>
<dbReference type="PATRIC" id="fig|1702214.3.peg.1769"/>
<dbReference type="Pfam" id="PF02348">
    <property type="entry name" value="CTP_transf_3"/>
    <property type="match status" value="1"/>
</dbReference>
<dbReference type="AlphaFoldDB" id="A0A0Q4B6M4"/>
<keyword evidence="2" id="KW-1185">Reference proteome</keyword>
<dbReference type="PANTHER" id="PTHR21485">
    <property type="entry name" value="HAD SUPERFAMILY MEMBERS CMAS AND KDSC"/>
    <property type="match status" value="1"/>
</dbReference>
<dbReference type="InterPro" id="IPR020039">
    <property type="entry name" value="PseF"/>
</dbReference>
<organism evidence="1 2">
    <name type="scientific">Candidatus [Bacteroides] periocalifornicus</name>
    <dbReference type="NCBI Taxonomy" id="1702214"/>
    <lineage>
        <taxon>Bacteria</taxon>
        <taxon>Pseudomonadati</taxon>
        <taxon>Bacteroidota</taxon>
    </lineage>
</organism>
<proteinExistence type="predicted"/>
<dbReference type="PANTHER" id="PTHR21485:SF6">
    <property type="entry name" value="N-ACYLNEURAMINATE CYTIDYLYLTRANSFERASE-RELATED"/>
    <property type="match status" value="1"/>
</dbReference>
<dbReference type="Gene3D" id="3.90.550.10">
    <property type="entry name" value="Spore Coat Polysaccharide Biosynthesis Protein SpsA, Chain A"/>
    <property type="match status" value="1"/>
</dbReference>
<evidence type="ECO:0000313" key="1">
    <source>
        <dbReference type="EMBL" id="KQM08247.1"/>
    </source>
</evidence>
<dbReference type="InterPro" id="IPR029044">
    <property type="entry name" value="Nucleotide-diphossugar_trans"/>
</dbReference>
<protein>
    <submittedName>
        <fullName evidence="1">CMP-N-acetylneuraminic acid synthetase</fullName>
    </submittedName>
</protein>
<comment type="caution">
    <text evidence="1">The sequence shown here is derived from an EMBL/GenBank/DDBJ whole genome shotgun (WGS) entry which is preliminary data.</text>
</comment>
<dbReference type="InterPro" id="IPR050793">
    <property type="entry name" value="CMP-NeuNAc_synthase"/>
</dbReference>
<dbReference type="EMBL" id="LIIK01000052">
    <property type="protein sequence ID" value="KQM08247.1"/>
    <property type="molecule type" value="Genomic_DNA"/>
</dbReference>
<dbReference type="InterPro" id="IPR003329">
    <property type="entry name" value="Cytidylyl_trans"/>
</dbReference>
<reference evidence="1" key="1">
    <citation type="submission" date="2015-08" db="EMBL/GenBank/DDBJ databases">
        <title>Candidatus Bacteriodes Periocalifornicus.</title>
        <authorList>
            <person name="McLean J.S."/>
            <person name="Kelley S."/>
        </authorList>
    </citation>
    <scope>NUCLEOTIDE SEQUENCE [LARGE SCALE GENOMIC DNA]</scope>
    <source>
        <strain evidence="1">12B</strain>
    </source>
</reference>
<accession>A0A0Q4B6M4</accession>
<name>A0A0Q4B6M4_9BACT</name>
<sequence>MDKQGICIIPARGGSKRIPRKNIRLFAGEPIIVYSIRAAREAGCFGEIMVSTDDAEIAKVAQEYGANVPFMRRGETSDDYATTDSVVAEVLAEYQRRGRVFGLVCCLYATAPLVDPERISSAAALIAVGECDSAFATVRYGHPIQRAMVVRNGYTTLKWPEYAEARTQDLEPSYHDAGQFYLATVEAFHRNGGFWGARTKGIEIPETQVQDLDNEVDWRLAELKYKLLRER</sequence>
<dbReference type="GO" id="GO:0008781">
    <property type="term" value="F:N-acylneuraminate cytidylyltransferase activity"/>
    <property type="evidence" value="ECO:0007669"/>
    <property type="project" value="TreeGrafter"/>
</dbReference>
<dbReference type="Proteomes" id="UP000054172">
    <property type="component" value="Unassembled WGS sequence"/>
</dbReference>
<dbReference type="NCBIfam" id="TIGR03584">
    <property type="entry name" value="PseF"/>
    <property type="match status" value="1"/>
</dbReference>
<evidence type="ECO:0000313" key="2">
    <source>
        <dbReference type="Proteomes" id="UP000054172"/>
    </source>
</evidence>
<dbReference type="SUPFAM" id="SSF53448">
    <property type="entry name" value="Nucleotide-diphospho-sugar transferases"/>
    <property type="match status" value="1"/>
</dbReference>
<dbReference type="CDD" id="cd02513">
    <property type="entry name" value="CMP-NeuAc_Synthase"/>
    <property type="match status" value="1"/>
</dbReference>